<dbReference type="RefSeq" id="WP_185005235.1">
    <property type="nucleotide sequence ID" value="NZ_BAAAUI010000001.1"/>
</dbReference>
<evidence type="ECO:0000313" key="2">
    <source>
        <dbReference type="EMBL" id="MBB4679496.1"/>
    </source>
</evidence>
<organism evidence="2 3">
    <name type="scientific">Crossiella cryophila</name>
    <dbReference type="NCBI Taxonomy" id="43355"/>
    <lineage>
        <taxon>Bacteria</taxon>
        <taxon>Bacillati</taxon>
        <taxon>Actinomycetota</taxon>
        <taxon>Actinomycetes</taxon>
        <taxon>Pseudonocardiales</taxon>
        <taxon>Pseudonocardiaceae</taxon>
        <taxon>Crossiella</taxon>
    </lineage>
</organism>
<name>A0A7W7CE54_9PSEU</name>
<keyword evidence="3" id="KW-1185">Reference proteome</keyword>
<keyword evidence="1" id="KW-0812">Transmembrane</keyword>
<dbReference type="EMBL" id="JACHMH010000001">
    <property type="protein sequence ID" value="MBB4679496.1"/>
    <property type="molecule type" value="Genomic_DNA"/>
</dbReference>
<keyword evidence="1" id="KW-1133">Transmembrane helix</keyword>
<protein>
    <submittedName>
        <fullName evidence="2">Uncharacterized protein</fullName>
    </submittedName>
</protein>
<reference evidence="2 3" key="1">
    <citation type="submission" date="2020-08" db="EMBL/GenBank/DDBJ databases">
        <title>Sequencing the genomes of 1000 actinobacteria strains.</title>
        <authorList>
            <person name="Klenk H.-P."/>
        </authorList>
    </citation>
    <scope>NUCLEOTIDE SEQUENCE [LARGE SCALE GENOMIC DNA]</scope>
    <source>
        <strain evidence="2 3">DSM 44230</strain>
    </source>
</reference>
<gene>
    <name evidence="2" type="ORF">HNR67_005614</name>
</gene>
<dbReference type="AlphaFoldDB" id="A0A7W7CE54"/>
<dbReference type="Proteomes" id="UP000533598">
    <property type="component" value="Unassembled WGS sequence"/>
</dbReference>
<feature type="transmembrane region" description="Helical" evidence="1">
    <location>
        <begin position="12"/>
        <end position="36"/>
    </location>
</feature>
<comment type="caution">
    <text evidence="2">The sequence shown here is derived from an EMBL/GenBank/DDBJ whole genome shotgun (WGS) entry which is preliminary data.</text>
</comment>
<evidence type="ECO:0000313" key="3">
    <source>
        <dbReference type="Proteomes" id="UP000533598"/>
    </source>
</evidence>
<evidence type="ECO:0000256" key="1">
    <source>
        <dbReference type="SAM" id="Phobius"/>
    </source>
</evidence>
<keyword evidence="1" id="KW-0472">Membrane</keyword>
<accession>A0A7W7CE54</accession>
<sequence length="82" mass="8511">MWTEVIGIVTGVGPWAMLAGLGAIGAMVCVVFMTALRRANTEGREVSADASVFRVIKVGVKLGAPAERRPGGSAPSVNREIT</sequence>
<proteinExistence type="predicted"/>